<evidence type="ECO:0000256" key="1">
    <source>
        <dbReference type="SAM" id="Phobius"/>
    </source>
</evidence>
<dbReference type="InterPro" id="IPR045584">
    <property type="entry name" value="Pilin-like"/>
</dbReference>
<keyword evidence="1" id="KW-0812">Transmembrane</keyword>
<proteinExistence type="predicted"/>
<sequence length="191" mass="20389">MIRSPVSSSSRGFTLIEVLVTLLIISIGLLGLAGLQVTTLKSQLETYQRAQAILLVQDMVNRLRVNTLAARNGDYPNGSEYGLLDPDDICPADPLSATMAQNDLCEWNDFLAGTDVTLAGANQGSVSGARGCIENVVDTNFGEAVVRITVAWQGTTPTSAPRSDCGEDEYGDDDSFRRTFSLDAVLADLAL</sequence>
<dbReference type="RefSeq" id="WP_279253730.1">
    <property type="nucleotide sequence ID" value="NZ_SHNP01000005.1"/>
</dbReference>
<dbReference type="NCBIfam" id="TIGR02523">
    <property type="entry name" value="type_IV_pilV"/>
    <property type="match status" value="1"/>
</dbReference>
<dbReference type="EMBL" id="SHNP01000005">
    <property type="protein sequence ID" value="MCX2975069.1"/>
    <property type="molecule type" value="Genomic_DNA"/>
</dbReference>
<keyword evidence="4" id="KW-1185">Reference proteome</keyword>
<name>A0ABT3SYK2_9GAMM</name>
<reference evidence="3" key="1">
    <citation type="submission" date="2019-02" db="EMBL/GenBank/DDBJ databases">
        <authorList>
            <person name="Li S.-H."/>
        </authorList>
    </citation>
    <scope>NUCLEOTIDE SEQUENCE</scope>
    <source>
        <strain evidence="3">IMCC8485</strain>
    </source>
</reference>
<gene>
    <name evidence="3" type="primary">pilV</name>
    <name evidence="3" type="ORF">EYC87_15880</name>
</gene>
<dbReference type="SUPFAM" id="SSF54523">
    <property type="entry name" value="Pili subunits"/>
    <property type="match status" value="1"/>
</dbReference>
<protein>
    <submittedName>
        <fullName evidence="3">Type IV pilus modification protein PilV</fullName>
    </submittedName>
</protein>
<feature type="domain" description="Type IV pilin Tt1218-like" evidence="2">
    <location>
        <begin position="34"/>
        <end position="69"/>
    </location>
</feature>
<feature type="transmembrane region" description="Helical" evidence="1">
    <location>
        <begin position="12"/>
        <end position="35"/>
    </location>
</feature>
<keyword evidence="1" id="KW-0472">Membrane</keyword>
<dbReference type="InterPro" id="IPR013362">
    <property type="entry name" value="Pilus_4_PilV"/>
</dbReference>
<dbReference type="InterPro" id="IPR012902">
    <property type="entry name" value="N_methyl_site"/>
</dbReference>
<dbReference type="Proteomes" id="UP001143307">
    <property type="component" value="Unassembled WGS sequence"/>
</dbReference>
<keyword evidence="1" id="KW-1133">Transmembrane helix</keyword>
<dbReference type="NCBIfam" id="TIGR02532">
    <property type="entry name" value="IV_pilin_GFxxxE"/>
    <property type="match status" value="1"/>
</dbReference>
<evidence type="ECO:0000313" key="4">
    <source>
        <dbReference type="Proteomes" id="UP001143307"/>
    </source>
</evidence>
<comment type="caution">
    <text evidence="3">The sequence shown here is derived from an EMBL/GenBank/DDBJ whole genome shotgun (WGS) entry which is preliminary data.</text>
</comment>
<dbReference type="InterPro" id="IPR054402">
    <property type="entry name" value="Tt1218-like_dom"/>
</dbReference>
<dbReference type="Pfam" id="PF22150">
    <property type="entry name" value="Tt1218-like"/>
    <property type="match status" value="1"/>
</dbReference>
<organism evidence="3 4">
    <name type="scientific">Candidatus Seongchinamella marina</name>
    <dbReference type="NCBI Taxonomy" id="2518990"/>
    <lineage>
        <taxon>Bacteria</taxon>
        <taxon>Pseudomonadati</taxon>
        <taxon>Pseudomonadota</taxon>
        <taxon>Gammaproteobacteria</taxon>
        <taxon>Cellvibrionales</taxon>
        <taxon>Halieaceae</taxon>
        <taxon>Seongchinamella</taxon>
    </lineage>
</organism>
<evidence type="ECO:0000313" key="3">
    <source>
        <dbReference type="EMBL" id="MCX2975069.1"/>
    </source>
</evidence>
<dbReference type="Gene3D" id="3.30.700.10">
    <property type="entry name" value="Glycoprotein, Type 4 Pilin"/>
    <property type="match status" value="1"/>
</dbReference>
<dbReference type="Pfam" id="PF07963">
    <property type="entry name" value="N_methyl"/>
    <property type="match status" value="1"/>
</dbReference>
<evidence type="ECO:0000259" key="2">
    <source>
        <dbReference type="Pfam" id="PF22150"/>
    </source>
</evidence>
<accession>A0ABT3SYK2</accession>